<proteinExistence type="predicted"/>
<evidence type="ECO:0000256" key="1">
    <source>
        <dbReference type="SAM" id="Phobius"/>
    </source>
</evidence>
<dbReference type="EMBL" id="JAFREP010000008">
    <property type="protein sequence ID" value="MBO1319105.1"/>
    <property type="molecule type" value="Genomic_DNA"/>
</dbReference>
<keyword evidence="1" id="KW-0812">Transmembrane</keyword>
<dbReference type="Pfam" id="PF00873">
    <property type="entry name" value="ACR_tran"/>
    <property type="match status" value="1"/>
</dbReference>
<reference evidence="2" key="1">
    <citation type="submission" date="2021-03" db="EMBL/GenBank/DDBJ databases">
        <authorList>
            <person name="Wang G."/>
        </authorList>
    </citation>
    <scope>NUCLEOTIDE SEQUENCE</scope>
    <source>
        <strain evidence="2">KCTC 12899</strain>
    </source>
</reference>
<name>A0A8J7QJ09_9BACT</name>
<keyword evidence="1" id="KW-0472">Membrane</keyword>
<sequence>MIRYLLRHPVAVSMFYISISILGVISFLNLSVEGQPETELPQLVVTTSWFGTSPEVVQVFLTSPIEEAAAQLEGLREMESSSILGYSSVTLKFNRDTDMEFARLDLNERISVLRNNLPPGTSQPQIQMRESRRRSRTTFMECSISGPYDNQRLSELIKEQLMPEMSSVEGVADIEIFGDRERNIFISLNREQMDLYGLVPDTVAGKVNEMTRQYETARSYYQNSEYAIAIENSIKSVTELERLIVGKGVNGRIVRLADVARVTFGQAEPRNYSRLNGNTTLRLIVSKETNANVIETSGNLKKTTERALNNLPPGVRIDWITDQGQMMKEQLESVYHRALWCVLLIILLLLLFLRSVSAAVVITLNILFSVMITINFMYYFQVSFNVVTLSGLAIGFGMLVDNAIVVLENIFRHREQGMGKWDAAVLGVGEVGWALMAATLTTVAAFMCMLMLQDRLAATYLPLALAVIFSLSASLLVSFTFTPLLSLLIRGSNLQVQADRKKTLFERVVVWPLEMLQRGYEGAVRWSLHHKLLVLVVAGLFLFMFDRIYETEIDRGGFSFGFMRDDEVRVFLRMPEGTELETADEVIRQFEKPLLEVEGYKDVSVIVRTEWSELAVSFTPEMLASPYPLALKSRLIGIAQGFSGLNVSVAGINADDNFYSGSTGFETYNSSIRLLGYNYKKLMDYSEDILRKVKRNRRVRETNIQTSRIRWGSRDQTESTLIVDRAALKQYNISVTYLMAFVQRNLKLESTARTKFRGEDVRLELKFEDAEDFDIKDLESLVIPTAEGQRIRIVDLVRFEERKVPGGIDRKDQQFAITVQWDYKASYKKARKYNEKIYDELILPPGFKAELDFERVLSKEETENLEMVIYFAVLVVFLIIAALYESLIDPLVIFATVPLAGTGVWWIYWYTGNSFDSTSYIGLIILAGIVVNNSILLVSQLNLEVRRMDETGLTFTEAIVRGAGDRLRPILLTAITTVVGLLPLLDEFVSWFFDLPPVGGFLNLIGRPDLIATNLENAGLQVTLDMFASLSRSTVGGLLSATLSTLLVIPVVYACCFRAKQWLSRRINEIFHVVEGPEGKPE</sequence>
<feature type="transmembrane region" description="Helical" evidence="1">
    <location>
        <begin position="920"/>
        <end position="938"/>
    </location>
</feature>
<feature type="transmembrane region" description="Helical" evidence="1">
    <location>
        <begin position="386"/>
        <end position="411"/>
    </location>
</feature>
<comment type="caution">
    <text evidence="2">The sequence shown here is derived from an EMBL/GenBank/DDBJ whole genome shotgun (WGS) entry which is preliminary data.</text>
</comment>
<dbReference type="Gene3D" id="3.30.70.1430">
    <property type="entry name" value="Multidrug efflux transporter AcrB pore domain"/>
    <property type="match status" value="2"/>
</dbReference>
<feature type="transmembrane region" description="Helical" evidence="1">
    <location>
        <begin position="360"/>
        <end position="380"/>
    </location>
</feature>
<keyword evidence="3" id="KW-1185">Reference proteome</keyword>
<feature type="transmembrane region" description="Helical" evidence="1">
    <location>
        <begin position="423"/>
        <end position="452"/>
    </location>
</feature>
<dbReference type="Gene3D" id="3.30.70.1320">
    <property type="entry name" value="Multidrug efflux transporter AcrB pore domain like"/>
    <property type="match status" value="1"/>
</dbReference>
<dbReference type="PRINTS" id="PR00702">
    <property type="entry name" value="ACRIFLAVINRP"/>
</dbReference>
<feature type="transmembrane region" description="Helical" evidence="1">
    <location>
        <begin position="891"/>
        <end position="908"/>
    </location>
</feature>
<dbReference type="PANTHER" id="PTHR32063:SF0">
    <property type="entry name" value="SWARMING MOTILITY PROTEIN SWRC"/>
    <property type="match status" value="1"/>
</dbReference>
<feature type="transmembrane region" description="Helical" evidence="1">
    <location>
        <begin position="464"/>
        <end position="489"/>
    </location>
</feature>
<dbReference type="SUPFAM" id="SSF82866">
    <property type="entry name" value="Multidrug efflux transporter AcrB transmembrane domain"/>
    <property type="match status" value="2"/>
</dbReference>
<dbReference type="Gene3D" id="3.30.2090.10">
    <property type="entry name" value="Multidrug efflux transporter AcrB TolC docking domain, DN and DC subdomains"/>
    <property type="match status" value="2"/>
</dbReference>
<dbReference type="Gene3D" id="1.20.1640.10">
    <property type="entry name" value="Multidrug efflux transporter AcrB transmembrane domain"/>
    <property type="match status" value="2"/>
</dbReference>
<feature type="transmembrane region" description="Helical" evidence="1">
    <location>
        <begin position="12"/>
        <end position="32"/>
    </location>
</feature>
<organism evidence="2 3">
    <name type="scientific">Acanthopleuribacter pedis</name>
    <dbReference type="NCBI Taxonomy" id="442870"/>
    <lineage>
        <taxon>Bacteria</taxon>
        <taxon>Pseudomonadati</taxon>
        <taxon>Acidobacteriota</taxon>
        <taxon>Holophagae</taxon>
        <taxon>Acanthopleuribacterales</taxon>
        <taxon>Acanthopleuribacteraceae</taxon>
        <taxon>Acanthopleuribacter</taxon>
    </lineage>
</organism>
<accession>A0A8J7QJ09</accession>
<keyword evidence="1" id="KW-1133">Transmembrane helix</keyword>
<dbReference type="SUPFAM" id="SSF82714">
    <property type="entry name" value="Multidrug efflux transporter AcrB TolC docking domain, DN and DC subdomains"/>
    <property type="match status" value="2"/>
</dbReference>
<feature type="transmembrane region" description="Helical" evidence="1">
    <location>
        <begin position="970"/>
        <end position="993"/>
    </location>
</feature>
<dbReference type="Proteomes" id="UP000664417">
    <property type="component" value="Unassembled WGS sequence"/>
</dbReference>
<dbReference type="GO" id="GO:0042910">
    <property type="term" value="F:xenobiotic transmembrane transporter activity"/>
    <property type="evidence" value="ECO:0007669"/>
    <property type="project" value="TreeGrafter"/>
</dbReference>
<feature type="transmembrane region" description="Helical" evidence="1">
    <location>
        <begin position="334"/>
        <end position="353"/>
    </location>
</feature>
<dbReference type="Gene3D" id="3.30.70.1440">
    <property type="entry name" value="Multidrug efflux transporter AcrB pore domain"/>
    <property type="match status" value="1"/>
</dbReference>
<protein>
    <submittedName>
        <fullName evidence="2">Efflux RND transporter permease subunit</fullName>
    </submittedName>
</protein>
<feature type="transmembrane region" description="Helical" evidence="1">
    <location>
        <begin position="1035"/>
        <end position="1056"/>
    </location>
</feature>
<dbReference type="GO" id="GO:0005886">
    <property type="term" value="C:plasma membrane"/>
    <property type="evidence" value="ECO:0007669"/>
    <property type="project" value="TreeGrafter"/>
</dbReference>
<gene>
    <name evidence="2" type="ORF">J3U88_11600</name>
</gene>
<evidence type="ECO:0000313" key="3">
    <source>
        <dbReference type="Proteomes" id="UP000664417"/>
    </source>
</evidence>
<dbReference type="InterPro" id="IPR027463">
    <property type="entry name" value="AcrB_DN_DC_subdom"/>
</dbReference>
<dbReference type="AlphaFoldDB" id="A0A8J7QJ09"/>
<dbReference type="SUPFAM" id="SSF82693">
    <property type="entry name" value="Multidrug efflux transporter AcrB pore domain, PN1, PN2, PC1 and PC2 subdomains"/>
    <property type="match status" value="2"/>
</dbReference>
<dbReference type="PANTHER" id="PTHR32063">
    <property type="match status" value="1"/>
</dbReference>
<dbReference type="InterPro" id="IPR001036">
    <property type="entry name" value="Acrflvin-R"/>
</dbReference>
<evidence type="ECO:0000313" key="2">
    <source>
        <dbReference type="EMBL" id="MBO1319105.1"/>
    </source>
</evidence>
<dbReference type="RefSeq" id="WP_207858925.1">
    <property type="nucleotide sequence ID" value="NZ_JAFREP010000008.1"/>
</dbReference>
<feature type="transmembrane region" description="Helical" evidence="1">
    <location>
        <begin position="867"/>
        <end position="884"/>
    </location>
</feature>